<dbReference type="Proteomes" id="UP000467841">
    <property type="component" value="Unassembled WGS sequence"/>
</dbReference>
<dbReference type="PANTHER" id="PTHR14379">
    <property type="entry name" value="LIMKAIN B LKAP"/>
    <property type="match status" value="1"/>
</dbReference>
<dbReference type="GO" id="GO:0010468">
    <property type="term" value="P:regulation of gene expression"/>
    <property type="evidence" value="ECO:0007669"/>
    <property type="project" value="InterPro"/>
</dbReference>
<name>A0A6D2IKM5_9BRAS</name>
<dbReference type="PANTHER" id="PTHR14379:SF3">
    <property type="entry name" value="MEIOSIS REGULATOR AND MRNA STABILITY FACTOR 1"/>
    <property type="match status" value="1"/>
</dbReference>
<evidence type="ECO:0000313" key="3">
    <source>
        <dbReference type="Proteomes" id="UP000467841"/>
    </source>
</evidence>
<evidence type="ECO:0000259" key="1">
    <source>
        <dbReference type="Pfam" id="PF01936"/>
    </source>
</evidence>
<accession>A0A6D2IKM5</accession>
<protein>
    <recommendedName>
        <fullName evidence="1">NYN domain-containing protein</fullName>
    </recommendedName>
</protein>
<gene>
    <name evidence="2" type="ORF">MERR_LOCUS16773</name>
</gene>
<sequence>MATYIAYCNTSVFWDVNDFPVPEGRAIREIVESALEKQGYNWDASITVYGDKDPFSPEETAEAQLTFVERSAKFWRLEKMLVDIHLLAVDNPKPYDNPTAVMLVAKNSKESAEFFDYLERLGFSGFQVLLVVPDDLNAAEVPVPDVALAWRWTNLLENGDPIPTAEYEALVDQRPDCCVQLVSDDEDDDDCCEDDC</sequence>
<dbReference type="AlphaFoldDB" id="A0A6D2IKM5"/>
<reference evidence="2" key="1">
    <citation type="submission" date="2020-01" db="EMBL/GenBank/DDBJ databases">
        <authorList>
            <person name="Mishra B."/>
        </authorList>
    </citation>
    <scope>NUCLEOTIDE SEQUENCE [LARGE SCALE GENOMIC DNA]</scope>
</reference>
<keyword evidence="3" id="KW-1185">Reference proteome</keyword>
<dbReference type="GO" id="GO:0005777">
    <property type="term" value="C:peroxisome"/>
    <property type="evidence" value="ECO:0007669"/>
    <property type="project" value="InterPro"/>
</dbReference>
<dbReference type="CDD" id="cd10910">
    <property type="entry name" value="PIN_limkain_b1_N_like"/>
    <property type="match status" value="1"/>
</dbReference>
<dbReference type="EMBL" id="CACVBM020001084">
    <property type="protein sequence ID" value="CAA7029538.1"/>
    <property type="molecule type" value="Genomic_DNA"/>
</dbReference>
<dbReference type="Pfam" id="PF01936">
    <property type="entry name" value="NYN"/>
    <property type="match status" value="1"/>
</dbReference>
<dbReference type="InterPro" id="IPR024768">
    <property type="entry name" value="Marf1"/>
</dbReference>
<dbReference type="GO" id="GO:0004540">
    <property type="term" value="F:RNA nuclease activity"/>
    <property type="evidence" value="ECO:0007669"/>
    <property type="project" value="InterPro"/>
</dbReference>
<proteinExistence type="predicted"/>
<feature type="domain" description="NYN" evidence="1">
    <location>
        <begin position="10"/>
        <end position="132"/>
    </location>
</feature>
<dbReference type="OrthoDB" id="1110499at2759"/>
<evidence type="ECO:0000313" key="2">
    <source>
        <dbReference type="EMBL" id="CAA7029538.1"/>
    </source>
</evidence>
<organism evidence="2 3">
    <name type="scientific">Microthlaspi erraticum</name>
    <dbReference type="NCBI Taxonomy" id="1685480"/>
    <lineage>
        <taxon>Eukaryota</taxon>
        <taxon>Viridiplantae</taxon>
        <taxon>Streptophyta</taxon>
        <taxon>Embryophyta</taxon>
        <taxon>Tracheophyta</taxon>
        <taxon>Spermatophyta</taxon>
        <taxon>Magnoliopsida</taxon>
        <taxon>eudicotyledons</taxon>
        <taxon>Gunneridae</taxon>
        <taxon>Pentapetalae</taxon>
        <taxon>rosids</taxon>
        <taxon>malvids</taxon>
        <taxon>Brassicales</taxon>
        <taxon>Brassicaceae</taxon>
        <taxon>Coluteocarpeae</taxon>
        <taxon>Microthlaspi</taxon>
    </lineage>
</organism>
<dbReference type="InterPro" id="IPR021139">
    <property type="entry name" value="NYN"/>
</dbReference>
<comment type="caution">
    <text evidence="2">The sequence shown here is derived from an EMBL/GenBank/DDBJ whole genome shotgun (WGS) entry which is preliminary data.</text>
</comment>